<evidence type="ECO:0000313" key="1">
    <source>
        <dbReference type="EMBL" id="MBX52148.1"/>
    </source>
</evidence>
<reference evidence="1" key="1">
    <citation type="submission" date="2018-02" db="EMBL/GenBank/DDBJ databases">
        <title>Rhizophora mucronata_Transcriptome.</title>
        <authorList>
            <person name="Meera S.P."/>
            <person name="Sreeshan A."/>
            <person name="Augustine A."/>
        </authorList>
    </citation>
    <scope>NUCLEOTIDE SEQUENCE</scope>
    <source>
        <tissue evidence="1">Leaf</tissue>
    </source>
</reference>
<dbReference type="AlphaFoldDB" id="A0A2P2PBL2"/>
<organism evidence="1">
    <name type="scientific">Rhizophora mucronata</name>
    <name type="common">Asiatic mangrove</name>
    <dbReference type="NCBI Taxonomy" id="61149"/>
    <lineage>
        <taxon>Eukaryota</taxon>
        <taxon>Viridiplantae</taxon>
        <taxon>Streptophyta</taxon>
        <taxon>Embryophyta</taxon>
        <taxon>Tracheophyta</taxon>
        <taxon>Spermatophyta</taxon>
        <taxon>Magnoliopsida</taxon>
        <taxon>eudicotyledons</taxon>
        <taxon>Gunneridae</taxon>
        <taxon>Pentapetalae</taxon>
        <taxon>rosids</taxon>
        <taxon>fabids</taxon>
        <taxon>Malpighiales</taxon>
        <taxon>Rhizophoraceae</taxon>
        <taxon>Rhizophora</taxon>
    </lineage>
</organism>
<dbReference type="EMBL" id="GGEC01071664">
    <property type="protein sequence ID" value="MBX52148.1"/>
    <property type="molecule type" value="Transcribed_RNA"/>
</dbReference>
<proteinExistence type="predicted"/>
<name>A0A2P2PBL2_RHIMU</name>
<protein>
    <submittedName>
        <fullName evidence="1">Uncharacterized protein</fullName>
    </submittedName>
</protein>
<sequence>MHPTIRNWSSQTIAFDLHNKRKRRVK</sequence>
<accession>A0A2P2PBL2</accession>